<dbReference type="Pfam" id="PF05622">
    <property type="entry name" value="HOOK"/>
    <property type="match status" value="2"/>
</dbReference>
<accession>A0A8C7XJ12</accession>
<dbReference type="GO" id="GO:0051959">
    <property type="term" value="F:dynein light intermediate chain binding"/>
    <property type="evidence" value="ECO:0007669"/>
    <property type="project" value="TreeGrafter"/>
</dbReference>
<feature type="coiled-coil region" evidence="4">
    <location>
        <begin position="427"/>
        <end position="501"/>
    </location>
</feature>
<dbReference type="InterPro" id="IPR008636">
    <property type="entry name" value="Hook_C"/>
</dbReference>
<protein>
    <submittedName>
        <fullName evidence="8">Hook microtubule tethering protein 3</fullName>
    </submittedName>
</protein>
<dbReference type="GO" id="GO:0005737">
    <property type="term" value="C:cytoplasm"/>
    <property type="evidence" value="ECO:0007669"/>
    <property type="project" value="UniProtKB-SubCell"/>
</dbReference>
<feature type="coiled-coil region" evidence="4">
    <location>
        <begin position="308"/>
        <end position="380"/>
    </location>
</feature>
<dbReference type="PANTHER" id="PTHR18947">
    <property type="entry name" value="HOOK PROTEINS"/>
    <property type="match status" value="1"/>
</dbReference>
<evidence type="ECO:0000259" key="6">
    <source>
        <dbReference type="Pfam" id="PF05622"/>
    </source>
</evidence>
<dbReference type="Gene3D" id="1.10.418.10">
    <property type="entry name" value="Calponin-like domain"/>
    <property type="match status" value="1"/>
</dbReference>
<proteinExistence type="predicted"/>
<dbReference type="InterPro" id="IPR043936">
    <property type="entry name" value="HOOK_N"/>
</dbReference>
<evidence type="ECO:0000259" key="7">
    <source>
        <dbReference type="Pfam" id="PF19047"/>
    </source>
</evidence>
<dbReference type="PANTHER" id="PTHR18947:SF38">
    <property type="entry name" value="PROTEIN HOOK HOMOLOG 3"/>
    <property type="match status" value="1"/>
</dbReference>
<evidence type="ECO:0000313" key="9">
    <source>
        <dbReference type="Proteomes" id="UP000694383"/>
    </source>
</evidence>
<feature type="region of interest" description="Disordered" evidence="5">
    <location>
        <begin position="518"/>
        <end position="557"/>
    </location>
</feature>
<dbReference type="SUPFAM" id="SSF116907">
    <property type="entry name" value="Hook domain"/>
    <property type="match status" value="1"/>
</dbReference>
<dbReference type="AlphaFoldDB" id="A0A8C7XJ12"/>
<name>A0A8C7XJ12_9TELE</name>
<feature type="domain" description="HOOK N-terminal" evidence="7">
    <location>
        <begin position="42"/>
        <end position="148"/>
    </location>
</feature>
<dbReference type="GO" id="GO:0030705">
    <property type="term" value="P:cytoskeleton-dependent intracellular transport"/>
    <property type="evidence" value="ECO:0007669"/>
    <property type="project" value="InterPro"/>
</dbReference>
<dbReference type="Pfam" id="PF19047">
    <property type="entry name" value="HOOK_N"/>
    <property type="match status" value="1"/>
</dbReference>
<dbReference type="Proteomes" id="UP000694383">
    <property type="component" value="Unplaced"/>
</dbReference>
<feature type="coiled-coil region" evidence="4">
    <location>
        <begin position="146"/>
        <end position="280"/>
    </location>
</feature>
<dbReference type="CDD" id="cd22222">
    <property type="entry name" value="HkD_Hook"/>
    <property type="match status" value="1"/>
</dbReference>
<reference evidence="8" key="2">
    <citation type="submission" date="2025-09" db="UniProtKB">
        <authorList>
            <consortium name="Ensembl"/>
        </authorList>
    </citation>
    <scope>IDENTIFICATION</scope>
</reference>
<keyword evidence="2" id="KW-0963">Cytoplasm</keyword>
<feature type="domain" description="Hook C-terminal" evidence="6">
    <location>
        <begin position="168"/>
        <end position="382"/>
    </location>
</feature>
<organism evidence="8 9">
    <name type="scientific">Oryzias sinensis</name>
    <name type="common">Chinese medaka</name>
    <dbReference type="NCBI Taxonomy" id="183150"/>
    <lineage>
        <taxon>Eukaryota</taxon>
        <taxon>Metazoa</taxon>
        <taxon>Chordata</taxon>
        <taxon>Craniata</taxon>
        <taxon>Vertebrata</taxon>
        <taxon>Euteleostomi</taxon>
        <taxon>Actinopterygii</taxon>
        <taxon>Neopterygii</taxon>
        <taxon>Teleostei</taxon>
        <taxon>Neoteleostei</taxon>
        <taxon>Acanthomorphata</taxon>
        <taxon>Ovalentaria</taxon>
        <taxon>Atherinomorphae</taxon>
        <taxon>Beloniformes</taxon>
        <taxon>Adrianichthyidae</taxon>
        <taxon>Oryziinae</taxon>
        <taxon>Oryzias</taxon>
    </lineage>
</organism>
<evidence type="ECO:0000256" key="2">
    <source>
        <dbReference type="ARBA" id="ARBA00022490"/>
    </source>
</evidence>
<dbReference type="FunFam" id="1.10.418.10:FF:000197">
    <property type="entry name" value="Protein Hook homolog 3"/>
    <property type="match status" value="1"/>
</dbReference>
<dbReference type="GO" id="GO:0005813">
    <property type="term" value="C:centrosome"/>
    <property type="evidence" value="ECO:0007669"/>
    <property type="project" value="TreeGrafter"/>
</dbReference>
<sequence length="557" mass="64979">MVLSWPKFFRKCELLPHFFFGRYHILCLLIIMFHLLEFSRDGGYFSDAWISRIKPEVGDNWRLKVSNLKKILTGILDYYQEVLGQQINDFTLPDVNLIGEHSDAAELGRMLQLILGCAVNCEQKQEYIQTIMVMEESVQHVVMTAIQELKKTVEELNDVLATKEEIAQRCRELDMQVAALQEEKSSLLAENQVLMERLNQSDSIEDVNSPAGRRHLQLQTQLEQLQEETFRLEAAKDDYRIRCEELEKELLDVKAQNEELTSLADEAQSLKDEMDVLRHSSDKVSKLEGTVEHYKKKLEDMGLLRRQIKLMEEKNTVLMQTNVSLEEELRKANAAKGQLETYKRQVVELQNRLSEESKKADKMEFEYKRVKEKVDSLQKEKDVRLSFDYTCKRMPQSFLEHMIRLQHENKMLKLAQEGSDNEKICKNLSSAQRVDELEEALKKKDDEMKQMEERYKKYLEKAKSVIRTLDPKQNQGSGPEVQALKNQLQEKERMFQRDHEEKLIVSAWYNMGMSLQKKAAEDRLASTGSGQSFLARQRQATSTRRSYPGHVQPTTAR</sequence>
<feature type="domain" description="Hook C-terminal" evidence="6">
    <location>
        <begin position="429"/>
        <end position="547"/>
    </location>
</feature>
<dbReference type="GO" id="GO:0031122">
    <property type="term" value="P:cytoplasmic microtubule organization"/>
    <property type="evidence" value="ECO:0007669"/>
    <property type="project" value="InterPro"/>
</dbReference>
<evidence type="ECO:0000256" key="5">
    <source>
        <dbReference type="SAM" id="MobiDB-lite"/>
    </source>
</evidence>
<reference evidence="8" key="1">
    <citation type="submission" date="2025-08" db="UniProtKB">
        <authorList>
            <consortium name="Ensembl"/>
        </authorList>
    </citation>
    <scope>IDENTIFICATION</scope>
</reference>
<evidence type="ECO:0000313" key="8">
    <source>
        <dbReference type="Ensembl" id="ENSOSIP00000012983.1"/>
    </source>
</evidence>
<dbReference type="GO" id="GO:0008017">
    <property type="term" value="F:microtubule binding"/>
    <property type="evidence" value="ECO:0007669"/>
    <property type="project" value="InterPro"/>
</dbReference>
<dbReference type="GeneTree" id="ENSGT00940000158075"/>
<comment type="subcellular location">
    <subcellularLocation>
        <location evidence="1">Cytoplasm</location>
    </subcellularLocation>
</comment>
<dbReference type="Ensembl" id="ENSOSIT00000013751.1">
    <property type="protein sequence ID" value="ENSOSIP00000012983.1"/>
    <property type="gene ID" value="ENSOSIG00000007292.1"/>
</dbReference>
<dbReference type="InterPro" id="IPR036872">
    <property type="entry name" value="CH_dom_sf"/>
</dbReference>
<feature type="compositionally biased region" description="Polar residues" evidence="5">
    <location>
        <begin position="526"/>
        <end position="545"/>
    </location>
</feature>
<evidence type="ECO:0000256" key="4">
    <source>
        <dbReference type="SAM" id="Coils"/>
    </source>
</evidence>
<evidence type="ECO:0000256" key="1">
    <source>
        <dbReference type="ARBA" id="ARBA00004496"/>
    </source>
</evidence>
<keyword evidence="9" id="KW-1185">Reference proteome</keyword>
<keyword evidence="3 4" id="KW-0175">Coiled coil</keyword>
<evidence type="ECO:0000256" key="3">
    <source>
        <dbReference type="ARBA" id="ARBA00023054"/>
    </source>
</evidence>